<dbReference type="Proteomes" id="UP000831785">
    <property type="component" value="Chromosome"/>
</dbReference>
<reference evidence="1 2" key="1">
    <citation type="submission" date="2022-04" db="EMBL/GenBank/DDBJ databases">
        <title>Hymenobacter sp. isolated from the air.</title>
        <authorList>
            <person name="Won M."/>
            <person name="Lee C.-M."/>
            <person name="Woen H.-Y."/>
            <person name="Kwon S.-W."/>
        </authorList>
    </citation>
    <scope>NUCLEOTIDE SEQUENCE [LARGE SCALE GENOMIC DNA]</scope>
    <source>
        <strain evidence="2">5116 S-27</strain>
    </source>
</reference>
<keyword evidence="2" id="KW-1185">Reference proteome</keyword>
<dbReference type="RefSeq" id="WP_244713847.1">
    <property type="nucleotide sequence ID" value="NZ_CP095049.1"/>
</dbReference>
<proteinExistence type="predicted"/>
<evidence type="ECO:0000313" key="1">
    <source>
        <dbReference type="EMBL" id="UOQ50869.1"/>
    </source>
</evidence>
<name>A0ABY4F308_9BACT</name>
<sequence length="448" mass="49306">MRSISSDDAKLIVKAWGKFGPAGLRALSSISKVPERALRLIDAVWDEAKEQGGLPWIKQYDGSFFGGLLAVRFGDNGLRSHVLEFLKRLDGIAIEDSTNSSTLLDALLYIAACHGTNVSGLDGRVLADLVGVPRDWVQSRVVRPLGAEAGTVDSGGHVFTRHSRVAAAIIVEAENSLSRDFAEVWSRLVRQTAEAGRDVYYDSRSYGVILNAGPRILTGLPSELAENRRESIAIAAARAAMEYDQERLIPITTLGKTYRLAKEYEQAISLFREKYKYISDKMDYISHVRSFFHEWSISESEESTDREKVLNGAALLGFSISDSLNPSSITDDDIKMVCSSLASTFIKLARVKGSVIDAYAKGTRSASYLAYNVGVDKEGLAYYERHERISNEIGVPTPVDYREAIDWLHSGIREVGLEVKSSVVIDITKPLELSFLHLSTVVGTCLST</sequence>
<evidence type="ECO:0000313" key="2">
    <source>
        <dbReference type="Proteomes" id="UP000831785"/>
    </source>
</evidence>
<accession>A0ABY4F308</accession>
<dbReference type="EMBL" id="CP095049">
    <property type="protein sequence ID" value="UOQ50869.1"/>
    <property type="molecule type" value="Genomic_DNA"/>
</dbReference>
<gene>
    <name evidence="1" type="ORF">MUN80_13985</name>
</gene>
<protein>
    <submittedName>
        <fullName evidence="1">Uncharacterized protein</fullName>
    </submittedName>
</protein>
<organism evidence="1 2">
    <name type="scientific">Hymenobacter cellulosivorans</name>
    <dbReference type="NCBI Taxonomy" id="2932249"/>
    <lineage>
        <taxon>Bacteria</taxon>
        <taxon>Pseudomonadati</taxon>
        <taxon>Bacteroidota</taxon>
        <taxon>Cytophagia</taxon>
        <taxon>Cytophagales</taxon>
        <taxon>Hymenobacteraceae</taxon>
        <taxon>Hymenobacter</taxon>
    </lineage>
</organism>